<evidence type="ECO:0000259" key="4">
    <source>
        <dbReference type="Pfam" id="PF26138"/>
    </source>
</evidence>
<dbReference type="AlphaFoldDB" id="A0A8J5GN47"/>
<feature type="domain" description="DDE Tnp4" evidence="3">
    <location>
        <begin position="129"/>
        <end position="220"/>
    </location>
</feature>
<dbReference type="InterPro" id="IPR058353">
    <property type="entry name" value="DUF8040"/>
</dbReference>
<evidence type="ECO:0000313" key="6">
    <source>
        <dbReference type="Proteomes" id="UP000734854"/>
    </source>
</evidence>
<dbReference type="Pfam" id="PF13359">
    <property type="entry name" value="DDE_Tnp_4"/>
    <property type="match status" value="1"/>
</dbReference>
<evidence type="ECO:0000313" key="5">
    <source>
        <dbReference type="EMBL" id="KAG6508412.1"/>
    </source>
</evidence>
<evidence type="ECO:0008006" key="7">
    <source>
        <dbReference type="Google" id="ProtNLM"/>
    </source>
</evidence>
<evidence type="ECO:0000256" key="1">
    <source>
        <dbReference type="ARBA" id="ARBA00001968"/>
    </source>
</evidence>
<name>A0A8J5GN47_ZINOF</name>
<dbReference type="GO" id="GO:0046872">
    <property type="term" value="F:metal ion binding"/>
    <property type="evidence" value="ECO:0007669"/>
    <property type="project" value="UniProtKB-KW"/>
</dbReference>
<sequence length="552" mass="63550">MQWIFSLTKESDAFCISELRMDRRTFGILCDMVRDIGGLKDTRNASVDEIVAFFIYVLAHHKKNRTISLLFHRSQETVSRQFNLCLHAILKLHHILLKTPEPIPENCEDDRWKPFKVITYDKYLVTCALDGTFIPVTPPKEEKQRYRTRKGGIATNVLGVCSPNMQFIYVLLGWEGSAHDGRVLRDAISRPTGLKVPQGCYYLVDAGYCNSSGFLAPYRGHRILYNSVNCLMLLDVIMMKSGAMDAHNQETNDVEYGRGKNKRFWTEEETWVLIRCLQDMTIDFLWKTDGGFKNNYMNEIKRLMVQKLPQLIIEVKHIDSRIKFLKGRYHAINEMCKQSRCSWNDVEKKIACEFTWYTEWIKIHKDAKGLYNVSFPYFTDLDVVYGKDRATGDLAEDPLAAEQNLGNVDVTLTMTDESDSNTKIEFLSIMESLPSNSSSSRAAKKKCPHQVHKASKKTKFAPVKNAENEYKEFNDEIRGFMKSLDVHLGTMSTWMQGTTSRMPQVLELLEKHGFSGRDKYKASKAICQDPLNVDMLFSLDSTEVREYVLTLI</sequence>
<proteinExistence type="predicted"/>
<comment type="caution">
    <text evidence="5">The sequence shown here is derived from an EMBL/GenBank/DDBJ whole genome shotgun (WGS) entry which is preliminary data.</text>
</comment>
<evidence type="ECO:0000259" key="3">
    <source>
        <dbReference type="Pfam" id="PF13359"/>
    </source>
</evidence>
<dbReference type="Pfam" id="PF26138">
    <property type="entry name" value="DUF8040"/>
    <property type="match status" value="1"/>
</dbReference>
<keyword evidence="2" id="KW-0479">Metal-binding</keyword>
<evidence type="ECO:0000256" key="2">
    <source>
        <dbReference type="ARBA" id="ARBA00022723"/>
    </source>
</evidence>
<reference evidence="5 6" key="1">
    <citation type="submission" date="2020-08" db="EMBL/GenBank/DDBJ databases">
        <title>Plant Genome Project.</title>
        <authorList>
            <person name="Zhang R.-G."/>
        </authorList>
    </citation>
    <scope>NUCLEOTIDE SEQUENCE [LARGE SCALE GENOMIC DNA]</scope>
    <source>
        <tissue evidence="5">Rhizome</tissue>
    </source>
</reference>
<dbReference type="PANTHER" id="PTHR46250">
    <property type="entry name" value="MYB/SANT-LIKE DNA-BINDING DOMAIN PROTEIN-RELATED"/>
    <property type="match status" value="1"/>
</dbReference>
<dbReference type="Proteomes" id="UP000734854">
    <property type="component" value="Unassembled WGS sequence"/>
</dbReference>
<feature type="domain" description="DUF8040" evidence="4">
    <location>
        <begin position="2"/>
        <end position="91"/>
    </location>
</feature>
<protein>
    <recommendedName>
        <fullName evidence="7">Myb/SANT-like domain-containing protein</fullName>
    </recommendedName>
</protein>
<gene>
    <name evidence="5" type="ORF">ZIOFF_033786</name>
</gene>
<keyword evidence="6" id="KW-1185">Reference proteome</keyword>
<organism evidence="5 6">
    <name type="scientific">Zingiber officinale</name>
    <name type="common">Ginger</name>
    <name type="synonym">Amomum zingiber</name>
    <dbReference type="NCBI Taxonomy" id="94328"/>
    <lineage>
        <taxon>Eukaryota</taxon>
        <taxon>Viridiplantae</taxon>
        <taxon>Streptophyta</taxon>
        <taxon>Embryophyta</taxon>
        <taxon>Tracheophyta</taxon>
        <taxon>Spermatophyta</taxon>
        <taxon>Magnoliopsida</taxon>
        <taxon>Liliopsida</taxon>
        <taxon>Zingiberales</taxon>
        <taxon>Zingiberaceae</taxon>
        <taxon>Zingiber</taxon>
    </lineage>
</organism>
<dbReference type="InterPro" id="IPR027806">
    <property type="entry name" value="HARBI1_dom"/>
</dbReference>
<dbReference type="EMBL" id="JACMSC010000009">
    <property type="protein sequence ID" value="KAG6508412.1"/>
    <property type="molecule type" value="Genomic_DNA"/>
</dbReference>
<accession>A0A8J5GN47</accession>
<dbReference type="PANTHER" id="PTHR46250:SF15">
    <property type="entry name" value="OS01G0523800 PROTEIN"/>
    <property type="match status" value="1"/>
</dbReference>
<comment type="cofactor">
    <cofactor evidence="1">
        <name>a divalent metal cation</name>
        <dbReference type="ChEBI" id="CHEBI:60240"/>
    </cofactor>
</comment>